<dbReference type="OMA" id="NPDQYTI"/>
<evidence type="ECO:0000259" key="4">
    <source>
        <dbReference type="PROSITE" id="PS50166"/>
    </source>
</evidence>
<dbReference type="GO" id="GO:0031267">
    <property type="term" value="F:small GTPase binding"/>
    <property type="evidence" value="ECO:0007669"/>
    <property type="project" value="InterPro"/>
</dbReference>
<evidence type="ECO:0000256" key="3">
    <source>
        <dbReference type="ARBA" id="ARBA00023242"/>
    </source>
</evidence>
<dbReference type="InterPro" id="IPR016024">
    <property type="entry name" value="ARM-type_fold"/>
</dbReference>
<dbReference type="InterPro" id="IPR011989">
    <property type="entry name" value="ARM-like"/>
</dbReference>
<protein>
    <recommendedName>
        <fullName evidence="4">Importin N-terminal domain-containing protein</fullName>
    </recommendedName>
</protein>
<reference evidence="5 6" key="1">
    <citation type="journal article" date="2008" name="Nature">
        <title>The genome of the choanoflagellate Monosiga brevicollis and the origin of metazoans.</title>
        <authorList>
            <consortium name="JGI Sequencing"/>
            <person name="King N."/>
            <person name="Westbrook M.J."/>
            <person name="Young S.L."/>
            <person name="Kuo A."/>
            <person name="Abedin M."/>
            <person name="Chapman J."/>
            <person name="Fairclough S."/>
            <person name="Hellsten U."/>
            <person name="Isogai Y."/>
            <person name="Letunic I."/>
            <person name="Marr M."/>
            <person name="Pincus D."/>
            <person name="Putnam N."/>
            <person name="Rokas A."/>
            <person name="Wright K.J."/>
            <person name="Zuzow R."/>
            <person name="Dirks W."/>
            <person name="Good M."/>
            <person name="Goodstein D."/>
            <person name="Lemons D."/>
            <person name="Li W."/>
            <person name="Lyons J.B."/>
            <person name="Morris A."/>
            <person name="Nichols S."/>
            <person name="Richter D.J."/>
            <person name="Salamov A."/>
            <person name="Bork P."/>
            <person name="Lim W.A."/>
            <person name="Manning G."/>
            <person name="Miller W.T."/>
            <person name="McGinnis W."/>
            <person name="Shapiro H."/>
            <person name="Tjian R."/>
            <person name="Grigoriev I.V."/>
            <person name="Rokhsar D."/>
        </authorList>
    </citation>
    <scope>NUCLEOTIDE SEQUENCE [LARGE SCALE GENOMIC DNA]</scope>
    <source>
        <strain evidence="6">MX1 / ATCC 50154</strain>
    </source>
</reference>
<sequence>MVASLATLEGQDVAIRQAALLVLQRHIKTHWDRTLDSFEEPAVPHEARPQLKQGLLNLIGHEERLVRRAAIYCITTIANLDWPEEWPDLFDQLVPALQSESPALVHGALHVLAELSALVDVRHLPTLAPLLLPPLHHIATSTAYGPRTRSTAVSSVTNFMTGLSDYTKQEGDRALYSAHVKPRLQPWTSLLGELAFSEATPWCLKAEAITSITTMLAAFSKPLASLLPMTTDLVLKLLVSLSSTYEAAVIFSSEGLDEQEDEEGLSTSMEPVLRACFDFIAELTDNAKARTVLKDSLPTILALMMQYGAMTEEQRAHAFAAIDTLLESYGKVTATRALLSAITSTIEKGQAARTTSEFWWTACESACATLCRTAVSQLLIDVLGAGKVEFDLPSYLGRDIAALAQEVQFPFLAGRALLATGRLAEAVPAELLQSFLQLALSGLQPEAPIPFKASSLQAINFYATKLLTHNPDSIRPAVAAIYEGVLALLSVSTMELMRTMVETLTQVAPVNPEVTGAYASKLCSLGLAVFLKASADALMADVVGEYFSALAELPAVVPTLLAKAVPTLASLLARHDEAGLVGLIHVAMDIVAAIAKSADEEHGAQFLQQVLPVVVDSICTSSDISLVQNGVEAVRMFISRVIAHILSPEVPESACAFAGMMVTSLILRAGDALGPITEQILLATLHKLQSSRTLTVQQSLLLIFARLANENLDTVLQFLRAHHILWCRALEFVLRMWVQNHTDFYGNYDTIVSTVALSKLLMRDDADLLSCTVQGEEIHKPGIQLRSRARKNGGPQFAQVPLLERVFQLLVRQHHDETLKQAEGDDDDDDAEVEDEWEDVDEQGQLADGTFVPADEIFSTSDIVDLGFGQFEDDLDMDDDPDVKADPLSQVNLKEYLEQGFVALRDGSPAQFSQLTARLTEADQKFLTAAFQ</sequence>
<dbReference type="eggNOG" id="KOG2274">
    <property type="taxonomic scope" value="Eukaryota"/>
</dbReference>
<dbReference type="GO" id="GO:0006606">
    <property type="term" value="P:protein import into nucleus"/>
    <property type="evidence" value="ECO:0000318"/>
    <property type="project" value="GO_Central"/>
</dbReference>
<dbReference type="EMBL" id="CH991575">
    <property type="protein sequence ID" value="EDQ85302.1"/>
    <property type="molecule type" value="Genomic_DNA"/>
</dbReference>
<dbReference type="GO" id="GO:0005829">
    <property type="term" value="C:cytosol"/>
    <property type="evidence" value="ECO:0000318"/>
    <property type="project" value="GO_Central"/>
</dbReference>
<evidence type="ECO:0000256" key="1">
    <source>
        <dbReference type="ARBA" id="ARBA00004123"/>
    </source>
</evidence>
<proteinExistence type="predicted"/>
<dbReference type="GO" id="GO:0005635">
    <property type="term" value="C:nuclear envelope"/>
    <property type="evidence" value="ECO:0000318"/>
    <property type="project" value="GO_Central"/>
</dbReference>
<dbReference type="GeneID" id="5895139"/>
<dbReference type="InterPro" id="IPR001494">
    <property type="entry name" value="Importin-beta_N"/>
</dbReference>
<dbReference type="PROSITE" id="PS50166">
    <property type="entry name" value="IMPORTIN_B_NT"/>
    <property type="match status" value="1"/>
</dbReference>
<keyword evidence="6" id="KW-1185">Reference proteome</keyword>
<gene>
    <name evidence="5" type="ORF">MONBRDRAFT_29399</name>
</gene>
<dbReference type="STRING" id="81824.A9VAZ4"/>
<organism evidence="5 6">
    <name type="scientific">Monosiga brevicollis</name>
    <name type="common">Choanoflagellate</name>
    <dbReference type="NCBI Taxonomy" id="81824"/>
    <lineage>
        <taxon>Eukaryota</taxon>
        <taxon>Choanoflagellata</taxon>
        <taxon>Craspedida</taxon>
        <taxon>Salpingoecidae</taxon>
        <taxon>Monosiga</taxon>
    </lineage>
</organism>
<name>A9VAZ4_MONBE</name>
<dbReference type="Proteomes" id="UP000001357">
    <property type="component" value="Unassembled WGS sequence"/>
</dbReference>
<keyword evidence="2" id="KW-0813">Transport</keyword>
<dbReference type="InParanoid" id="A9VAZ4"/>
<accession>A9VAZ4</accession>
<evidence type="ECO:0000313" key="5">
    <source>
        <dbReference type="EMBL" id="EDQ85302.1"/>
    </source>
</evidence>
<comment type="subcellular location">
    <subcellularLocation>
        <location evidence="1">Nucleus</location>
    </subcellularLocation>
</comment>
<evidence type="ECO:0000313" key="6">
    <source>
        <dbReference type="Proteomes" id="UP000001357"/>
    </source>
</evidence>
<dbReference type="PANTHER" id="PTHR10997">
    <property type="entry name" value="IMPORTIN-7, 8, 11"/>
    <property type="match status" value="1"/>
</dbReference>
<dbReference type="RefSeq" id="XP_001749923.1">
    <property type="nucleotide sequence ID" value="XM_001749871.1"/>
</dbReference>
<dbReference type="KEGG" id="mbr:MONBRDRAFT_29399"/>
<dbReference type="FunCoup" id="A9VAZ4">
    <property type="interactions" value="1630"/>
</dbReference>
<dbReference type="PANTHER" id="PTHR10997:SF9">
    <property type="entry name" value="IMPORTIN-9"/>
    <property type="match status" value="1"/>
</dbReference>
<feature type="domain" description="Importin N-terminal" evidence="4">
    <location>
        <begin position="1"/>
        <end position="61"/>
    </location>
</feature>
<keyword evidence="3" id="KW-0539">Nucleus</keyword>
<dbReference type="Pfam" id="PF03810">
    <property type="entry name" value="IBN_N"/>
    <property type="match status" value="1"/>
</dbReference>
<dbReference type="AlphaFoldDB" id="A9VAZ4"/>
<dbReference type="SUPFAM" id="SSF48371">
    <property type="entry name" value="ARM repeat"/>
    <property type="match status" value="1"/>
</dbReference>
<evidence type="ECO:0000256" key="2">
    <source>
        <dbReference type="ARBA" id="ARBA00022448"/>
    </source>
</evidence>
<dbReference type="Gene3D" id="1.25.10.10">
    <property type="entry name" value="Leucine-rich Repeat Variant"/>
    <property type="match status" value="2"/>
</dbReference>